<gene>
    <name evidence="7" type="ORF">UFOPK2648_01228</name>
    <name evidence="8" type="ORF">UFOPK2824_00700</name>
    <name evidence="9" type="ORF">UFOPK3037_01099</name>
    <name evidence="10" type="ORF">UFOPK3278_01016</name>
    <name evidence="6" type="ORF">UFOPK3406_01250</name>
    <name evidence="5" type="ORF">UFOPK3925_00657</name>
    <name evidence="11" type="ORF">UFOPK4097_01599</name>
</gene>
<evidence type="ECO:0000313" key="7">
    <source>
        <dbReference type="EMBL" id="CAB4717390.1"/>
    </source>
</evidence>
<dbReference type="Pfam" id="PF01557">
    <property type="entry name" value="FAA_hydrolase"/>
    <property type="match status" value="1"/>
</dbReference>
<dbReference type="SUPFAM" id="SSF56529">
    <property type="entry name" value="FAH"/>
    <property type="match status" value="1"/>
</dbReference>
<protein>
    <submittedName>
        <fullName evidence="9">Unannotated protein</fullName>
    </submittedName>
</protein>
<evidence type="ECO:0000313" key="11">
    <source>
        <dbReference type="EMBL" id="CAB5030490.1"/>
    </source>
</evidence>
<comment type="similarity">
    <text evidence="1">Belongs to the FAH family.</text>
</comment>
<evidence type="ECO:0000259" key="4">
    <source>
        <dbReference type="Pfam" id="PF10370"/>
    </source>
</evidence>
<dbReference type="InterPro" id="IPR011234">
    <property type="entry name" value="Fumarylacetoacetase-like_C"/>
</dbReference>
<dbReference type="PANTHER" id="PTHR42796">
    <property type="entry name" value="FUMARYLACETOACETATE HYDROLASE DOMAIN-CONTAINING PROTEIN 2A-RELATED"/>
    <property type="match status" value="1"/>
</dbReference>
<feature type="domain" description="Rv2993c-like N-terminal" evidence="4">
    <location>
        <begin position="1"/>
        <end position="52"/>
    </location>
</feature>
<dbReference type="EMBL" id="CAESAD010000003">
    <property type="protein sequence ID" value="CAB4336927.1"/>
    <property type="molecule type" value="Genomic_DNA"/>
</dbReference>
<dbReference type="InterPro" id="IPR018833">
    <property type="entry name" value="Rv2993c-like_N"/>
</dbReference>
<dbReference type="EMBL" id="CAFAAO010000014">
    <property type="protein sequence ID" value="CAB4808220.1"/>
    <property type="molecule type" value="Genomic_DNA"/>
</dbReference>
<dbReference type="InterPro" id="IPR051121">
    <property type="entry name" value="FAH"/>
</dbReference>
<dbReference type="EMBL" id="CAEZYC010000092">
    <property type="protein sequence ID" value="CAB4717390.1"/>
    <property type="molecule type" value="Genomic_DNA"/>
</dbReference>
<name>A0A6J6YFN8_9ZZZZ</name>
<dbReference type="EMBL" id="CAESAI010000042">
    <property type="protein sequence ID" value="CAB4343504.1"/>
    <property type="molecule type" value="Genomic_DNA"/>
</dbReference>
<dbReference type="InterPro" id="IPR036663">
    <property type="entry name" value="Fumarylacetoacetase_C_sf"/>
</dbReference>
<evidence type="ECO:0000313" key="9">
    <source>
        <dbReference type="EMBL" id="CAB4808220.1"/>
    </source>
</evidence>
<dbReference type="AlphaFoldDB" id="A0A6J6YFN8"/>
<proteinExistence type="inferred from homology"/>
<dbReference type="GO" id="GO:0046872">
    <property type="term" value="F:metal ion binding"/>
    <property type="evidence" value="ECO:0007669"/>
    <property type="project" value="UniProtKB-KW"/>
</dbReference>
<keyword evidence="2" id="KW-0479">Metal-binding</keyword>
<evidence type="ECO:0000313" key="6">
    <source>
        <dbReference type="EMBL" id="CAB4343504.1"/>
    </source>
</evidence>
<dbReference type="EMBL" id="CAEZZD010000096">
    <property type="protein sequence ID" value="CAB4750961.1"/>
    <property type="molecule type" value="Genomic_DNA"/>
</dbReference>
<dbReference type="EMBL" id="CAFBIX010000044">
    <property type="protein sequence ID" value="CAB4849369.1"/>
    <property type="molecule type" value="Genomic_DNA"/>
</dbReference>
<dbReference type="EMBL" id="CAFBPK010000046">
    <property type="protein sequence ID" value="CAB5030490.1"/>
    <property type="molecule type" value="Genomic_DNA"/>
</dbReference>
<dbReference type="Pfam" id="PF10370">
    <property type="entry name" value="Rv2993c-like_N"/>
    <property type="match status" value="1"/>
</dbReference>
<evidence type="ECO:0000313" key="8">
    <source>
        <dbReference type="EMBL" id="CAB4750961.1"/>
    </source>
</evidence>
<dbReference type="FunFam" id="3.90.850.10:FF:000002">
    <property type="entry name" value="2-hydroxyhepta-2,4-diene-1,7-dioate isomerase"/>
    <property type="match status" value="1"/>
</dbReference>
<dbReference type="GO" id="GO:0016853">
    <property type="term" value="F:isomerase activity"/>
    <property type="evidence" value="ECO:0007669"/>
    <property type="project" value="UniProtKB-ARBA"/>
</dbReference>
<evidence type="ECO:0000256" key="2">
    <source>
        <dbReference type="ARBA" id="ARBA00022723"/>
    </source>
</evidence>
<evidence type="ECO:0000256" key="1">
    <source>
        <dbReference type="ARBA" id="ARBA00010211"/>
    </source>
</evidence>
<evidence type="ECO:0000313" key="5">
    <source>
        <dbReference type="EMBL" id="CAB4336927.1"/>
    </source>
</evidence>
<evidence type="ECO:0000313" key="10">
    <source>
        <dbReference type="EMBL" id="CAB4849369.1"/>
    </source>
</evidence>
<organism evidence="9">
    <name type="scientific">freshwater metagenome</name>
    <dbReference type="NCBI Taxonomy" id="449393"/>
    <lineage>
        <taxon>unclassified sequences</taxon>
        <taxon>metagenomes</taxon>
        <taxon>ecological metagenomes</taxon>
    </lineage>
</organism>
<reference evidence="9" key="1">
    <citation type="submission" date="2020-05" db="EMBL/GenBank/DDBJ databases">
        <authorList>
            <person name="Chiriac C."/>
            <person name="Salcher M."/>
            <person name="Ghai R."/>
            <person name="Kavagutti S V."/>
        </authorList>
    </citation>
    <scope>NUCLEOTIDE SEQUENCE</scope>
</reference>
<feature type="domain" description="Fumarylacetoacetase-like C-terminal" evidence="3">
    <location>
        <begin position="57"/>
        <end position="252"/>
    </location>
</feature>
<dbReference type="GO" id="GO:0019752">
    <property type="term" value="P:carboxylic acid metabolic process"/>
    <property type="evidence" value="ECO:0007669"/>
    <property type="project" value="UniProtKB-ARBA"/>
</dbReference>
<evidence type="ECO:0000259" key="3">
    <source>
        <dbReference type="Pfam" id="PF01557"/>
    </source>
</evidence>
<accession>A0A6J6YFN8</accession>
<sequence>MRIARVSVPGVEFPVYGVITGEKIELITGLPWPDISDPVAALNLADVKILAPVIPSKVVCVGKNYADHAKEMGGDVPAEPVIFIKPNTTVIGDGDFIVLPPQSVNVHHEAELAIVIGALAKNVDIDRADEVIFGYTCANDVTARDLQNSDGQWTRAKSFDTFCPLGPWIETELDPEDLAISCMVNGETRQDGNTNDLVRSAREMVSWISHMMTLLPGDVILTGTPAGVGALAAGDSVTVTIQDIGSLTNSVVVR</sequence>
<dbReference type="PANTHER" id="PTHR42796:SF4">
    <property type="entry name" value="FUMARYLACETOACETATE HYDROLASE DOMAIN-CONTAINING PROTEIN 2A"/>
    <property type="match status" value="1"/>
</dbReference>
<dbReference type="Gene3D" id="3.90.850.10">
    <property type="entry name" value="Fumarylacetoacetase-like, C-terminal domain"/>
    <property type="match status" value="1"/>
</dbReference>
<dbReference type="Gene3D" id="2.30.30.370">
    <property type="entry name" value="FAH"/>
    <property type="match status" value="1"/>
</dbReference>